<organism evidence="10 11">
    <name type="scientific">Flavobacterium fragile</name>
    <dbReference type="NCBI Taxonomy" id="2949085"/>
    <lineage>
        <taxon>Bacteria</taxon>
        <taxon>Pseudomonadati</taxon>
        <taxon>Bacteroidota</taxon>
        <taxon>Flavobacteriia</taxon>
        <taxon>Flavobacteriales</taxon>
        <taxon>Flavobacteriaceae</taxon>
        <taxon>Flavobacterium</taxon>
    </lineage>
</organism>
<dbReference type="InterPro" id="IPR000924">
    <property type="entry name" value="Glu/Gln-tRNA-synth"/>
</dbReference>
<comment type="similarity">
    <text evidence="1 7">Belongs to the class-I aminoacyl-tRNA synthetase family. Glutamate--tRNA ligase type 1 subfamily.</text>
</comment>
<accession>A0ABT0TEQ1</accession>
<name>A0ABT0TEQ1_9FLAO</name>
<comment type="subunit">
    <text evidence="7">Monomer.</text>
</comment>
<keyword evidence="5 7" id="KW-0648">Protein biosynthesis</keyword>
<dbReference type="Gene3D" id="3.40.50.620">
    <property type="entry name" value="HUPs"/>
    <property type="match status" value="1"/>
</dbReference>
<keyword evidence="7" id="KW-0963">Cytoplasm</keyword>
<dbReference type="NCBIfam" id="TIGR00464">
    <property type="entry name" value="gltX_bact"/>
    <property type="match status" value="1"/>
</dbReference>
<keyword evidence="2 7" id="KW-0436">Ligase</keyword>
<dbReference type="HAMAP" id="MF_00022">
    <property type="entry name" value="Glu_tRNA_synth_type1"/>
    <property type="match status" value="1"/>
</dbReference>
<dbReference type="Proteomes" id="UP001203342">
    <property type="component" value="Unassembled WGS sequence"/>
</dbReference>
<protein>
    <recommendedName>
        <fullName evidence="7">Glutamate--tRNA ligase</fullName>
        <ecNumber evidence="7">6.1.1.17</ecNumber>
    </recommendedName>
    <alternativeName>
        <fullName evidence="7">Glutamyl-tRNA synthetase</fullName>
        <shortName evidence="7">GluRS</shortName>
    </alternativeName>
</protein>
<comment type="caution">
    <text evidence="10">The sequence shown here is derived from an EMBL/GenBank/DDBJ whole genome shotgun (WGS) entry which is preliminary data.</text>
</comment>
<feature type="domain" description="Glutamyl/glutaminyl-tRNA synthetase class Ib catalytic" evidence="8">
    <location>
        <begin position="4"/>
        <end position="342"/>
    </location>
</feature>
<dbReference type="CDD" id="cd00808">
    <property type="entry name" value="GluRS_core"/>
    <property type="match status" value="1"/>
</dbReference>
<dbReference type="InterPro" id="IPR045462">
    <property type="entry name" value="aa-tRNA-synth_I_cd-bd"/>
</dbReference>
<keyword evidence="3 7" id="KW-0547">Nucleotide-binding</keyword>
<dbReference type="GO" id="GO:0004818">
    <property type="term" value="F:glutamate-tRNA ligase activity"/>
    <property type="evidence" value="ECO:0007669"/>
    <property type="project" value="UniProtKB-EC"/>
</dbReference>
<comment type="subcellular location">
    <subcellularLocation>
        <location evidence="7">Cytoplasm</location>
    </subcellularLocation>
</comment>
<evidence type="ECO:0000256" key="3">
    <source>
        <dbReference type="ARBA" id="ARBA00022741"/>
    </source>
</evidence>
<evidence type="ECO:0000313" key="10">
    <source>
        <dbReference type="EMBL" id="MCL9769447.1"/>
    </source>
</evidence>
<dbReference type="InterPro" id="IPR033910">
    <property type="entry name" value="GluRS_core"/>
</dbReference>
<dbReference type="PANTHER" id="PTHR43311">
    <property type="entry name" value="GLUTAMATE--TRNA LIGASE"/>
    <property type="match status" value="1"/>
</dbReference>
<evidence type="ECO:0000256" key="2">
    <source>
        <dbReference type="ARBA" id="ARBA00022598"/>
    </source>
</evidence>
<dbReference type="EC" id="6.1.1.17" evidence="7"/>
<dbReference type="InterPro" id="IPR008925">
    <property type="entry name" value="aa_tRNA-synth_I_cd-bd_sf"/>
</dbReference>
<dbReference type="InterPro" id="IPR020058">
    <property type="entry name" value="Glu/Gln-tRNA-synth_Ib_cat-dom"/>
</dbReference>
<dbReference type="EMBL" id="JAMLJN010000002">
    <property type="protein sequence ID" value="MCL9769447.1"/>
    <property type="molecule type" value="Genomic_DNA"/>
</dbReference>
<dbReference type="PROSITE" id="PS00178">
    <property type="entry name" value="AA_TRNA_LIGASE_I"/>
    <property type="match status" value="1"/>
</dbReference>
<evidence type="ECO:0000256" key="5">
    <source>
        <dbReference type="ARBA" id="ARBA00022917"/>
    </source>
</evidence>
<evidence type="ECO:0000259" key="9">
    <source>
        <dbReference type="Pfam" id="PF19269"/>
    </source>
</evidence>
<dbReference type="Gene3D" id="1.10.10.350">
    <property type="match status" value="1"/>
</dbReference>
<evidence type="ECO:0000313" key="11">
    <source>
        <dbReference type="Proteomes" id="UP001203342"/>
    </source>
</evidence>
<dbReference type="Pfam" id="PF00749">
    <property type="entry name" value="tRNA-synt_1c"/>
    <property type="match status" value="1"/>
</dbReference>
<evidence type="ECO:0000256" key="1">
    <source>
        <dbReference type="ARBA" id="ARBA00007894"/>
    </source>
</evidence>
<dbReference type="SUPFAM" id="SSF48163">
    <property type="entry name" value="An anticodon-binding domain of class I aminoacyl-tRNA synthetases"/>
    <property type="match status" value="1"/>
</dbReference>
<comment type="function">
    <text evidence="7">Catalyzes the attachment of glutamate to tRNA(Glu) in a two-step reaction: glutamate is first activated by ATP to form Glu-AMP and then transferred to the acceptor end of tRNA(Glu).</text>
</comment>
<reference evidence="10 11" key="1">
    <citation type="submission" date="2022-05" db="EMBL/GenBank/DDBJ databases">
        <title>Flavobacterium sp., isolated from activated sludge.</title>
        <authorList>
            <person name="Ran Q."/>
        </authorList>
    </citation>
    <scope>NUCLEOTIDE SEQUENCE [LARGE SCALE GENOMIC DNA]</scope>
    <source>
        <strain evidence="10 11">HXWNR69</strain>
    </source>
</reference>
<feature type="domain" description="Aminoacyl-tRNA synthetase class I anticodon-binding" evidence="9">
    <location>
        <begin position="360"/>
        <end position="497"/>
    </location>
</feature>
<evidence type="ECO:0000256" key="6">
    <source>
        <dbReference type="ARBA" id="ARBA00023146"/>
    </source>
</evidence>
<feature type="binding site" evidence="7">
    <location>
        <position position="263"/>
    </location>
    <ligand>
        <name>ATP</name>
        <dbReference type="ChEBI" id="CHEBI:30616"/>
    </ligand>
</feature>
<dbReference type="SUPFAM" id="SSF52374">
    <property type="entry name" value="Nucleotidylyl transferase"/>
    <property type="match status" value="1"/>
</dbReference>
<evidence type="ECO:0000256" key="4">
    <source>
        <dbReference type="ARBA" id="ARBA00022840"/>
    </source>
</evidence>
<gene>
    <name evidence="7 10" type="primary">gltX</name>
    <name evidence="10" type="ORF">NAT47_03365</name>
</gene>
<evidence type="ECO:0000256" key="7">
    <source>
        <dbReference type="HAMAP-Rule" id="MF_00022"/>
    </source>
</evidence>
<keyword evidence="11" id="KW-1185">Reference proteome</keyword>
<dbReference type="PANTHER" id="PTHR43311:SF2">
    <property type="entry name" value="GLUTAMATE--TRNA LIGASE, MITOCHONDRIAL-RELATED"/>
    <property type="match status" value="1"/>
</dbReference>
<comment type="catalytic activity">
    <reaction evidence="7">
        <text>tRNA(Glu) + L-glutamate + ATP = L-glutamyl-tRNA(Glu) + AMP + diphosphate</text>
        <dbReference type="Rhea" id="RHEA:23540"/>
        <dbReference type="Rhea" id="RHEA-COMP:9663"/>
        <dbReference type="Rhea" id="RHEA-COMP:9680"/>
        <dbReference type="ChEBI" id="CHEBI:29985"/>
        <dbReference type="ChEBI" id="CHEBI:30616"/>
        <dbReference type="ChEBI" id="CHEBI:33019"/>
        <dbReference type="ChEBI" id="CHEBI:78442"/>
        <dbReference type="ChEBI" id="CHEBI:78520"/>
        <dbReference type="ChEBI" id="CHEBI:456215"/>
        <dbReference type="EC" id="6.1.1.17"/>
    </reaction>
</comment>
<comment type="caution">
    <text evidence="7">Lacks conserved residue(s) required for the propagation of feature annotation.</text>
</comment>
<feature type="short sequence motif" description="'KMSKS' region" evidence="7">
    <location>
        <begin position="260"/>
        <end position="264"/>
    </location>
</feature>
<proteinExistence type="inferred from homology"/>
<dbReference type="InterPro" id="IPR001412">
    <property type="entry name" value="aa-tRNA-synth_I_CS"/>
</dbReference>
<keyword evidence="6 7" id="KW-0030">Aminoacyl-tRNA synthetase</keyword>
<sequence length="500" mass="57181">MSKQVRVRFAPSPTGPLHIGGVRTALFNYLFAKKHGGTFYLRIEDTDQTRFVPGAEAYIFEALEWLGIAPDETVGKNEKFGPYRQSERKAMYQQYADQLINSGWAYYAFDTAESLDAMRKEAEANGKTFIYNHSVREQLDNSLTVSREKVEERIANGEHYVIRFKTPVNEILELKDIIRGDIKFDTNLLDDKVLFKSDGMPTYHLANIVDDHLMETSHVIRGEEWLPSLPLHHLLYKAFGWNAPEFAHLPLILKPIGNGKLSKRDGDKMGFPVFPLEWKTEEGISSGYRENGFFPEAVINFLALLGWNDGTEQEIFSLEELIEKFDLNRIHKAGAKFDPEKNKWFNHQYLQKQSDASLAESFKSILDKKGISTTLDLTKIVGMIKERANFVTEFWDLADYFFEAPTTYDEKAVKNWKEETPGLMQQVISELNKIEDFTSANIETLLKEWMTANEIGMGKVMQPLRLSLVGALKGPHLFDIIEMIGKAETVKRIEKAIASL</sequence>
<dbReference type="InterPro" id="IPR014729">
    <property type="entry name" value="Rossmann-like_a/b/a_fold"/>
</dbReference>
<feature type="short sequence motif" description="'HIGH' region" evidence="7">
    <location>
        <begin position="11"/>
        <end position="21"/>
    </location>
</feature>
<dbReference type="RefSeq" id="WP_250580269.1">
    <property type="nucleotide sequence ID" value="NZ_JAMLJN010000002.1"/>
</dbReference>
<evidence type="ECO:0000259" key="8">
    <source>
        <dbReference type="Pfam" id="PF00749"/>
    </source>
</evidence>
<dbReference type="InterPro" id="IPR049940">
    <property type="entry name" value="GluQ/Sye"/>
</dbReference>
<dbReference type="InterPro" id="IPR004527">
    <property type="entry name" value="Glu-tRNA-ligase_bac/mito"/>
</dbReference>
<dbReference type="InterPro" id="IPR020751">
    <property type="entry name" value="aa-tRNA-synth_I_codon-bd_sub2"/>
</dbReference>
<dbReference type="Pfam" id="PF19269">
    <property type="entry name" value="Anticodon_2"/>
    <property type="match status" value="1"/>
</dbReference>
<keyword evidence="4 7" id="KW-0067">ATP-binding</keyword>
<dbReference type="PRINTS" id="PR00987">
    <property type="entry name" value="TRNASYNTHGLU"/>
</dbReference>